<keyword evidence="1" id="KW-0472">Membrane</keyword>
<keyword evidence="1" id="KW-0812">Transmembrane</keyword>
<feature type="transmembrane region" description="Helical" evidence="1">
    <location>
        <begin position="24"/>
        <end position="42"/>
    </location>
</feature>
<evidence type="ECO:0008006" key="3">
    <source>
        <dbReference type="Google" id="ProtNLM"/>
    </source>
</evidence>
<evidence type="ECO:0000256" key="1">
    <source>
        <dbReference type="SAM" id="Phobius"/>
    </source>
</evidence>
<accession>X0SCQ2</accession>
<dbReference type="EMBL" id="BARS01001580">
    <property type="protein sequence ID" value="GAF73692.1"/>
    <property type="molecule type" value="Genomic_DNA"/>
</dbReference>
<proteinExistence type="predicted"/>
<dbReference type="AlphaFoldDB" id="X0SCQ2"/>
<protein>
    <recommendedName>
        <fullName evidence="3">V-type ATP synthase subunit I</fullName>
    </recommendedName>
</protein>
<keyword evidence="1" id="KW-1133">Transmembrane helix</keyword>
<name>X0SCQ2_9ZZZZ</name>
<organism evidence="2">
    <name type="scientific">marine sediment metagenome</name>
    <dbReference type="NCBI Taxonomy" id="412755"/>
    <lineage>
        <taxon>unclassified sequences</taxon>
        <taxon>metagenomes</taxon>
        <taxon>ecological metagenomes</taxon>
    </lineage>
</organism>
<feature type="non-terminal residue" evidence="2">
    <location>
        <position position="1"/>
    </location>
</feature>
<sequence>ALFLWGMYGVVKMLLLGDPLTGTAYPYLLIIGGATAVLFGGWQSRGTWNIIKTLGANLGLGIANFPLSAIGTLGDTISYVRLMALGVASTALAVAFNDMAAGLPFPAGIPVLVIGHAMNVALSVVALLAHGVRLNVLEFSNNLGMQWSGYPYKPFSTIRSEEN</sequence>
<feature type="transmembrane region" description="Helical" evidence="1">
    <location>
        <begin position="109"/>
        <end position="132"/>
    </location>
</feature>
<reference evidence="2" key="1">
    <citation type="journal article" date="2014" name="Front. Microbiol.">
        <title>High frequency of phylogenetically diverse reductive dehalogenase-homologous genes in deep subseafloor sedimentary metagenomes.</title>
        <authorList>
            <person name="Kawai M."/>
            <person name="Futagami T."/>
            <person name="Toyoda A."/>
            <person name="Takaki Y."/>
            <person name="Nishi S."/>
            <person name="Hori S."/>
            <person name="Arai W."/>
            <person name="Tsubouchi T."/>
            <person name="Morono Y."/>
            <person name="Uchiyama I."/>
            <person name="Ito T."/>
            <person name="Fujiyama A."/>
            <person name="Inagaki F."/>
            <person name="Takami H."/>
        </authorList>
    </citation>
    <scope>NUCLEOTIDE SEQUENCE</scope>
    <source>
        <strain evidence="2">Expedition CK06-06</strain>
    </source>
</reference>
<gene>
    <name evidence="2" type="ORF">S01H1_03020</name>
</gene>
<comment type="caution">
    <text evidence="2">The sequence shown here is derived from an EMBL/GenBank/DDBJ whole genome shotgun (WGS) entry which is preliminary data.</text>
</comment>
<feature type="transmembrane region" description="Helical" evidence="1">
    <location>
        <begin position="79"/>
        <end position="97"/>
    </location>
</feature>
<evidence type="ECO:0000313" key="2">
    <source>
        <dbReference type="EMBL" id="GAF73692.1"/>
    </source>
</evidence>